<evidence type="ECO:0000259" key="6">
    <source>
        <dbReference type="Pfam" id="PF07992"/>
    </source>
</evidence>
<dbReference type="Proteomes" id="UP001163152">
    <property type="component" value="Chromosome"/>
</dbReference>
<keyword evidence="5" id="KW-0560">Oxidoreductase</keyword>
<dbReference type="InterPro" id="IPR051169">
    <property type="entry name" value="NADH-Q_oxidoreductase"/>
</dbReference>
<evidence type="ECO:0000256" key="2">
    <source>
        <dbReference type="ARBA" id="ARBA00005272"/>
    </source>
</evidence>
<evidence type="ECO:0000256" key="3">
    <source>
        <dbReference type="ARBA" id="ARBA00022630"/>
    </source>
</evidence>
<evidence type="ECO:0000259" key="7">
    <source>
        <dbReference type="Pfam" id="PF22366"/>
    </source>
</evidence>
<feature type="domain" description="FAD/NAD(P)-binding" evidence="6">
    <location>
        <begin position="12"/>
        <end position="336"/>
    </location>
</feature>
<keyword evidence="9" id="KW-1185">Reference proteome</keyword>
<evidence type="ECO:0000256" key="5">
    <source>
        <dbReference type="ARBA" id="ARBA00023002"/>
    </source>
</evidence>
<comment type="cofactor">
    <cofactor evidence="1">
        <name>FAD</name>
        <dbReference type="ChEBI" id="CHEBI:57692"/>
    </cofactor>
</comment>
<evidence type="ECO:0000256" key="4">
    <source>
        <dbReference type="ARBA" id="ARBA00022827"/>
    </source>
</evidence>
<evidence type="ECO:0000313" key="9">
    <source>
        <dbReference type="Proteomes" id="UP001163152"/>
    </source>
</evidence>
<comment type="similarity">
    <text evidence="2">Belongs to the NADH dehydrogenase family.</text>
</comment>
<dbReference type="Pfam" id="PF22366">
    <property type="entry name" value="NDH2_C"/>
    <property type="match status" value="1"/>
</dbReference>
<gene>
    <name evidence="8" type="ORF">OXH18_23215</name>
</gene>
<dbReference type="RefSeq" id="WP_268609883.1">
    <property type="nucleotide sequence ID" value="NZ_CP113797.1"/>
</dbReference>
<dbReference type="Pfam" id="PF07992">
    <property type="entry name" value="Pyr_redox_2"/>
    <property type="match status" value="1"/>
</dbReference>
<reference evidence="8" key="1">
    <citation type="submission" date="2022-12" db="EMBL/GenBank/DDBJ databases">
        <title>Polyphasic identification of a Novel Hot-Spring Cyanobacterium Ocullathermofonsia sinensis gen nov. sp. nov. and Genomic Insights on its Adaptations to the Thermal Habitat.</title>
        <authorList>
            <person name="Daroch M."/>
            <person name="Tang J."/>
            <person name="Jiang Y."/>
        </authorList>
    </citation>
    <scope>NUCLEOTIDE SEQUENCE</scope>
    <source>
        <strain evidence="8">PKUAC-SCTA174</strain>
    </source>
</reference>
<dbReference type="InterPro" id="IPR036188">
    <property type="entry name" value="FAD/NAD-bd_sf"/>
</dbReference>
<evidence type="ECO:0000256" key="1">
    <source>
        <dbReference type="ARBA" id="ARBA00001974"/>
    </source>
</evidence>
<dbReference type="InterPro" id="IPR054585">
    <property type="entry name" value="NDH2-like_C"/>
</dbReference>
<dbReference type="GO" id="GO:0019646">
    <property type="term" value="P:aerobic electron transport chain"/>
    <property type="evidence" value="ECO:0007669"/>
    <property type="project" value="TreeGrafter"/>
</dbReference>
<dbReference type="KEGG" id="tsin:OXH18_23215"/>
<accession>A0A9E9C9U0</accession>
<protein>
    <submittedName>
        <fullName evidence="8">NAD(P)/FAD-dependent oxidoreductase</fullName>
    </submittedName>
</protein>
<dbReference type="Gene3D" id="3.50.50.100">
    <property type="match status" value="1"/>
</dbReference>
<dbReference type="PRINTS" id="PR00368">
    <property type="entry name" value="FADPNR"/>
</dbReference>
<dbReference type="PANTHER" id="PTHR42913:SF3">
    <property type="entry name" value="64 KDA MITOCHONDRIAL NADH DEHYDROGENASE (EUROFUNG)"/>
    <property type="match status" value="1"/>
</dbReference>
<dbReference type="SUPFAM" id="SSF51905">
    <property type="entry name" value="FAD/NAD(P)-binding domain"/>
    <property type="match status" value="1"/>
</dbReference>
<proteinExistence type="inferred from homology"/>
<feature type="domain" description="External alternative NADH-ubiquinone oxidoreductase-like C-terminal" evidence="7">
    <location>
        <begin position="361"/>
        <end position="414"/>
    </location>
</feature>
<dbReference type="GO" id="GO:0003955">
    <property type="term" value="F:NAD(P)H dehydrogenase (quinone) activity"/>
    <property type="evidence" value="ECO:0007669"/>
    <property type="project" value="TreeGrafter"/>
</dbReference>
<organism evidence="8 9">
    <name type="scientific">Thermocoleostomius sinensis A174</name>
    <dbReference type="NCBI Taxonomy" id="2016057"/>
    <lineage>
        <taxon>Bacteria</taxon>
        <taxon>Bacillati</taxon>
        <taxon>Cyanobacteriota</taxon>
        <taxon>Cyanophyceae</taxon>
        <taxon>Oculatellales</taxon>
        <taxon>Oculatellaceae</taxon>
        <taxon>Thermocoleostomius</taxon>
    </lineage>
</organism>
<dbReference type="PANTHER" id="PTHR42913">
    <property type="entry name" value="APOPTOSIS-INDUCING FACTOR 1"/>
    <property type="match status" value="1"/>
</dbReference>
<dbReference type="PRINTS" id="PR00411">
    <property type="entry name" value="PNDRDTASEI"/>
</dbReference>
<sequence>MADIAGKQFSQRVVIVGGGFGGLYAAKELGRVPVQVTLVDKRNFHLFQPLLYQVATGTLSPADISSPLRGILSRNRNTKVLMDEVVDVDPTQQKVMLRGGELEYDTLIVATGVSHHYFGNDHWKPTAPGLKTVEDALEMRRRIFMAFEAAEQETDPEKRKAWLTFVIVGGGPTGVELAGAIAELAFKTLKQDFRDIDTSDARILLLEGMDRILPPYPPDLSAKAAESLTDLGVTICTNTLVTNIENNVVTAKQGDHLEQIPAQTILWAAGVKASAMGKVLEQRTGASLDRSGRVIVEPDLSIANYPNIFVVGDLANYTHQDGKPLPGVAPVAVQEGQYVARLIKERLNGKTIPPFRYNNSGSLAVIGQNKAVADLGRLKLSGPLAWLIWVFAHIYYLIEFDNKLIVLLQWGWNYFTRNRGARLITGEGTLGQVTSDEASDYRAAASAKSPVEV</sequence>
<name>A0A9E9C9U0_9CYAN</name>
<dbReference type="AlphaFoldDB" id="A0A9E9C9U0"/>
<keyword evidence="4" id="KW-0274">FAD</keyword>
<keyword evidence="3" id="KW-0285">Flavoprotein</keyword>
<dbReference type="InterPro" id="IPR023753">
    <property type="entry name" value="FAD/NAD-binding_dom"/>
</dbReference>
<dbReference type="EMBL" id="CP113797">
    <property type="protein sequence ID" value="WAL60047.1"/>
    <property type="molecule type" value="Genomic_DNA"/>
</dbReference>
<evidence type="ECO:0000313" key="8">
    <source>
        <dbReference type="EMBL" id="WAL60047.1"/>
    </source>
</evidence>